<proteinExistence type="predicted"/>
<organism evidence="1 2">
    <name type="scientific">Roseimicrobium gellanilyticum</name>
    <dbReference type="NCBI Taxonomy" id="748857"/>
    <lineage>
        <taxon>Bacteria</taxon>
        <taxon>Pseudomonadati</taxon>
        <taxon>Verrucomicrobiota</taxon>
        <taxon>Verrucomicrobiia</taxon>
        <taxon>Verrucomicrobiales</taxon>
        <taxon>Verrucomicrobiaceae</taxon>
        <taxon>Roseimicrobium</taxon>
    </lineage>
</organism>
<dbReference type="Proteomes" id="UP000253426">
    <property type="component" value="Unassembled WGS sequence"/>
</dbReference>
<sequence length="133" mass="14702">MKLSQNPFSRPNAIDRSLQAEVENLRLGLASLTSEPELLNEVALCLAYLSLGEHGRASLALDLVHEYRTQLDDASQHLNAVRKASFDSLLRRIEAIAQIQATRTALQTGMQFHTSHYDRPMDLGEGSRISSAA</sequence>
<comment type="caution">
    <text evidence="1">The sequence shown here is derived from an EMBL/GenBank/DDBJ whole genome shotgun (WGS) entry which is preliminary data.</text>
</comment>
<name>A0A366HVX6_9BACT</name>
<evidence type="ECO:0000313" key="2">
    <source>
        <dbReference type="Proteomes" id="UP000253426"/>
    </source>
</evidence>
<protein>
    <submittedName>
        <fullName evidence="1">Uncharacterized protein</fullName>
    </submittedName>
</protein>
<dbReference type="AlphaFoldDB" id="A0A366HVX6"/>
<reference evidence="1 2" key="1">
    <citation type="submission" date="2018-06" db="EMBL/GenBank/DDBJ databases">
        <title>Genomic Encyclopedia of Type Strains, Phase IV (KMG-IV): sequencing the most valuable type-strain genomes for metagenomic binning, comparative biology and taxonomic classification.</title>
        <authorList>
            <person name="Goeker M."/>
        </authorList>
    </citation>
    <scope>NUCLEOTIDE SEQUENCE [LARGE SCALE GENOMIC DNA]</scope>
    <source>
        <strain evidence="1 2">DSM 25532</strain>
    </source>
</reference>
<gene>
    <name evidence="1" type="ORF">DES53_101870</name>
</gene>
<keyword evidence="2" id="KW-1185">Reference proteome</keyword>
<dbReference type="RefSeq" id="WP_113956946.1">
    <property type="nucleotide sequence ID" value="NZ_QNRR01000001.1"/>
</dbReference>
<evidence type="ECO:0000313" key="1">
    <source>
        <dbReference type="EMBL" id="RBP48070.1"/>
    </source>
</evidence>
<dbReference type="EMBL" id="QNRR01000001">
    <property type="protein sequence ID" value="RBP48070.1"/>
    <property type="molecule type" value="Genomic_DNA"/>
</dbReference>
<accession>A0A366HVX6</accession>